<name>A0A915NXP2_9BILA</name>
<comment type="subunit">
    <text evidence="6">Heterotrimer.</text>
</comment>
<comment type="function">
    <text evidence="6">Component of the sequence-specific heterotrimeric transcription factor (NF-Y) which specifically recognizes a 5'-CCAAT-3' box motif found in the promoters of its target genes.</text>
</comment>
<feature type="region of interest" description="Disordered" evidence="7">
    <location>
        <begin position="269"/>
        <end position="313"/>
    </location>
</feature>
<organism evidence="8 9">
    <name type="scientific">Meloidogyne floridensis</name>
    <dbReference type="NCBI Taxonomy" id="298350"/>
    <lineage>
        <taxon>Eukaryota</taxon>
        <taxon>Metazoa</taxon>
        <taxon>Ecdysozoa</taxon>
        <taxon>Nematoda</taxon>
        <taxon>Chromadorea</taxon>
        <taxon>Rhabditida</taxon>
        <taxon>Tylenchina</taxon>
        <taxon>Tylenchomorpha</taxon>
        <taxon>Tylenchoidea</taxon>
        <taxon>Meloidogynidae</taxon>
        <taxon>Meloidogyninae</taxon>
        <taxon>Meloidogyne</taxon>
    </lineage>
</organism>
<evidence type="ECO:0000256" key="6">
    <source>
        <dbReference type="RuleBase" id="RU367155"/>
    </source>
</evidence>
<keyword evidence="4 6" id="KW-0804">Transcription</keyword>
<evidence type="ECO:0000256" key="2">
    <source>
        <dbReference type="ARBA" id="ARBA00023015"/>
    </source>
</evidence>
<keyword evidence="5 6" id="KW-0539">Nucleus</keyword>
<evidence type="ECO:0000256" key="1">
    <source>
        <dbReference type="ARBA" id="ARBA00004123"/>
    </source>
</evidence>
<evidence type="ECO:0000256" key="5">
    <source>
        <dbReference type="ARBA" id="ARBA00023242"/>
    </source>
</evidence>
<dbReference type="AlphaFoldDB" id="A0A915NXP2"/>
<reference evidence="9" key="1">
    <citation type="submission" date="2022-11" db="UniProtKB">
        <authorList>
            <consortium name="WormBaseParasite"/>
        </authorList>
    </citation>
    <scope>IDENTIFICATION</scope>
</reference>
<dbReference type="GO" id="GO:0005634">
    <property type="term" value="C:nucleus"/>
    <property type="evidence" value="ECO:0007669"/>
    <property type="project" value="UniProtKB-SubCell"/>
</dbReference>
<dbReference type="GO" id="GO:0003677">
    <property type="term" value="F:DNA binding"/>
    <property type="evidence" value="ECO:0007669"/>
    <property type="project" value="UniProtKB-KW"/>
</dbReference>
<evidence type="ECO:0000256" key="4">
    <source>
        <dbReference type="ARBA" id="ARBA00023163"/>
    </source>
</evidence>
<dbReference type="GO" id="GO:0003700">
    <property type="term" value="F:DNA-binding transcription factor activity"/>
    <property type="evidence" value="ECO:0007669"/>
    <property type="project" value="UniProtKB-UniRule"/>
</dbReference>
<accession>A0A915NXP2</accession>
<comment type="similarity">
    <text evidence="6">Belongs to the NFYA/HAP2 subunit family.</text>
</comment>
<dbReference type="WBParaSite" id="scf7180000422454.g9012">
    <property type="protein sequence ID" value="scf7180000422454.g9012"/>
    <property type="gene ID" value="scf7180000422454.g9012"/>
</dbReference>
<dbReference type="Proteomes" id="UP000887560">
    <property type="component" value="Unplaced"/>
</dbReference>
<dbReference type="PRINTS" id="PR00616">
    <property type="entry name" value="CCAATSUBUNTB"/>
</dbReference>
<dbReference type="PANTHER" id="PTHR12632">
    <property type="entry name" value="TRANSCRIPTION FACTOR NF-Y ALPHA-RELATED"/>
    <property type="match status" value="1"/>
</dbReference>
<evidence type="ECO:0000313" key="8">
    <source>
        <dbReference type="Proteomes" id="UP000887560"/>
    </source>
</evidence>
<dbReference type="InterPro" id="IPR001289">
    <property type="entry name" value="NFYA"/>
</dbReference>
<dbReference type="SMART" id="SM00521">
    <property type="entry name" value="CBF"/>
    <property type="match status" value="1"/>
</dbReference>
<dbReference type="Gene3D" id="6.10.250.2430">
    <property type="match status" value="1"/>
</dbReference>
<keyword evidence="8" id="KW-1185">Reference proteome</keyword>
<dbReference type="PROSITE" id="PS51152">
    <property type="entry name" value="NFYA_HAP2_2"/>
    <property type="match status" value="1"/>
</dbReference>
<protein>
    <recommendedName>
        <fullName evidence="6">Nuclear transcription factor Y subunit</fullName>
    </recommendedName>
</protein>
<sequence length="313" mass="34980">MSAQKPINCQNGQINFVEMTKNIPSPQEEYPRSSPSSFVQNGQNIQKTNKQQTIIEQDQQPQKQYYQLVQIPAESAQMLGVDPSSFIGNEKSLQQPQQHYVLQLPQGIQLANNVNNCSIIFEDQSGEGILNTSNNSNDQHFTFSSGQQAMMPFQVMSLGDGSTALIPLGTSLTGGQFFPSALNNNFIENNNNVPTTCDQHQQHTIVNVPSTSFDSIEQNEYFINNESINGQISTDQIEPIYVNEKQYNRILKRRAARAKLEMEGRIPKERRKYLHESRHRHAQNRARKEGGKFDSGGQQRAGSSASAASSSAQ</sequence>
<dbReference type="Pfam" id="PF02045">
    <property type="entry name" value="CBFB_NFYA"/>
    <property type="match status" value="1"/>
</dbReference>
<evidence type="ECO:0000256" key="3">
    <source>
        <dbReference type="ARBA" id="ARBA00023125"/>
    </source>
</evidence>
<feature type="compositionally biased region" description="Low complexity" evidence="7">
    <location>
        <begin position="295"/>
        <end position="313"/>
    </location>
</feature>
<comment type="subcellular location">
    <subcellularLocation>
        <location evidence="1 6">Nucleus</location>
    </subcellularLocation>
</comment>
<keyword evidence="2 6" id="KW-0805">Transcription regulation</keyword>
<keyword evidence="3 6" id="KW-0238">DNA-binding</keyword>
<evidence type="ECO:0000256" key="7">
    <source>
        <dbReference type="SAM" id="MobiDB-lite"/>
    </source>
</evidence>
<feature type="compositionally biased region" description="Basic residues" evidence="7">
    <location>
        <begin position="269"/>
        <end position="285"/>
    </location>
</feature>
<proteinExistence type="inferred from homology"/>
<evidence type="ECO:0000313" key="9">
    <source>
        <dbReference type="WBParaSite" id="scf7180000422454.g9012"/>
    </source>
</evidence>